<dbReference type="PROSITE" id="PS01009">
    <property type="entry name" value="CRISP_1"/>
    <property type="match status" value="1"/>
</dbReference>
<reference evidence="2" key="1">
    <citation type="journal article" date="2020" name="Ecol. Evol.">
        <title>Genome structure and content of the rice root-knot nematode (Meloidogyne graminicola).</title>
        <authorList>
            <person name="Phan N.T."/>
            <person name="Danchin E.G.J."/>
            <person name="Klopp C."/>
            <person name="Perfus-Barbeoch L."/>
            <person name="Kozlowski D.K."/>
            <person name="Koutsovoulos G.D."/>
            <person name="Lopez-Roques C."/>
            <person name="Bouchez O."/>
            <person name="Zahm M."/>
            <person name="Besnard G."/>
            <person name="Bellafiore S."/>
        </authorList>
    </citation>
    <scope>NUCLEOTIDE SEQUENCE</scope>
    <source>
        <strain evidence="2">VN-18</strain>
    </source>
</reference>
<dbReference type="Gene3D" id="3.40.33.10">
    <property type="entry name" value="CAP"/>
    <property type="match status" value="1"/>
</dbReference>
<dbReference type="PANTHER" id="PTHR10334">
    <property type="entry name" value="CYSTEINE-RICH SECRETORY PROTEIN-RELATED"/>
    <property type="match status" value="1"/>
</dbReference>
<keyword evidence="3" id="KW-1185">Reference proteome</keyword>
<feature type="domain" description="SCP" evidence="1">
    <location>
        <begin position="201"/>
        <end position="354"/>
    </location>
</feature>
<gene>
    <name evidence="2" type="ORF">Mgra_00008416</name>
</gene>
<evidence type="ECO:0000313" key="2">
    <source>
        <dbReference type="EMBL" id="KAF7632164.1"/>
    </source>
</evidence>
<evidence type="ECO:0000259" key="1">
    <source>
        <dbReference type="SMART" id="SM00198"/>
    </source>
</evidence>
<dbReference type="EMBL" id="JABEBT010000110">
    <property type="protein sequence ID" value="KAF7632164.1"/>
    <property type="molecule type" value="Genomic_DNA"/>
</dbReference>
<dbReference type="GO" id="GO:0005576">
    <property type="term" value="C:extracellular region"/>
    <property type="evidence" value="ECO:0007669"/>
    <property type="project" value="InterPro"/>
</dbReference>
<dbReference type="InterPro" id="IPR018244">
    <property type="entry name" value="Allrgn_V5/Tpx1_CS"/>
</dbReference>
<accession>A0A8S9ZFR8</accession>
<comment type="caution">
    <text evidence="2">The sequence shown here is derived from an EMBL/GenBank/DDBJ whole genome shotgun (WGS) entry which is preliminary data.</text>
</comment>
<proteinExistence type="predicted"/>
<dbReference type="Pfam" id="PF00188">
    <property type="entry name" value="CAP"/>
    <property type="match status" value="1"/>
</dbReference>
<name>A0A8S9ZFR8_9BILA</name>
<dbReference type="AlphaFoldDB" id="A0A8S9ZFR8"/>
<sequence>PQIIIQFSLCICPSFLLLNNLNSCNCRTNLFGLSKNQKSLSLIFKESFFSKDNFSLNFTYIRLANFENNWPLTYPEYYQINSFNGNISLNITKNIIKIPYLIQINHSLNKRSVIITKIRKWNYWRNEWKPKKATGLKIYSNKNKKIFGKAMASPLAILPPIGLSLCRMITKMGWDSNQIRRFIMEDAAIKRIHPQQFDISHFKRAIIESHNRYRKLHGTNDLFHDGACEIAAKRWADSVSRQFSCLTHETQQRFGESLFFYSTLLPLLSDPETMAEATVRTFYIEGRDYKRSARWVASRHGHFTQMLWRDTNKIGIGLSIISQPAGWGCMPPGRGQAWIFYVVLRYDPPGNRLISERSFVDNVLPIEKNNNNNIQDIQCLAIYNNNNNYYYYYYYKILLID</sequence>
<dbReference type="InterPro" id="IPR035940">
    <property type="entry name" value="CAP_sf"/>
</dbReference>
<dbReference type="InterPro" id="IPR014044">
    <property type="entry name" value="CAP_dom"/>
</dbReference>
<dbReference type="InterPro" id="IPR001283">
    <property type="entry name" value="CRISP-related"/>
</dbReference>
<dbReference type="Proteomes" id="UP000605970">
    <property type="component" value="Unassembled WGS sequence"/>
</dbReference>
<protein>
    <submittedName>
        <fullName evidence="2">SCP domain-containing protein</fullName>
    </submittedName>
</protein>
<dbReference type="OrthoDB" id="337038at2759"/>
<dbReference type="SMART" id="SM00198">
    <property type="entry name" value="SCP"/>
    <property type="match status" value="1"/>
</dbReference>
<dbReference type="SUPFAM" id="SSF55797">
    <property type="entry name" value="PR-1-like"/>
    <property type="match status" value="1"/>
</dbReference>
<organism evidence="2 3">
    <name type="scientific">Meloidogyne graminicola</name>
    <dbReference type="NCBI Taxonomy" id="189291"/>
    <lineage>
        <taxon>Eukaryota</taxon>
        <taxon>Metazoa</taxon>
        <taxon>Ecdysozoa</taxon>
        <taxon>Nematoda</taxon>
        <taxon>Chromadorea</taxon>
        <taxon>Rhabditida</taxon>
        <taxon>Tylenchina</taxon>
        <taxon>Tylenchomorpha</taxon>
        <taxon>Tylenchoidea</taxon>
        <taxon>Meloidogynidae</taxon>
        <taxon>Meloidogyninae</taxon>
        <taxon>Meloidogyne</taxon>
    </lineage>
</organism>
<feature type="non-terminal residue" evidence="2">
    <location>
        <position position="1"/>
    </location>
</feature>
<evidence type="ECO:0000313" key="3">
    <source>
        <dbReference type="Proteomes" id="UP000605970"/>
    </source>
</evidence>